<protein>
    <submittedName>
        <fullName evidence="3">UvrABC system protein C</fullName>
    </submittedName>
</protein>
<dbReference type="Pfam" id="PF01541">
    <property type="entry name" value="GIY-YIG"/>
    <property type="match status" value="1"/>
</dbReference>
<dbReference type="GO" id="GO:0009432">
    <property type="term" value="P:SOS response"/>
    <property type="evidence" value="ECO:0007669"/>
    <property type="project" value="UniProtKB-KW"/>
</dbReference>
<dbReference type="SMART" id="SM00465">
    <property type="entry name" value="GIYc"/>
    <property type="match status" value="1"/>
</dbReference>
<evidence type="ECO:0000256" key="1">
    <source>
        <dbReference type="ARBA" id="ARBA00023236"/>
    </source>
</evidence>
<dbReference type="CDD" id="cd10434">
    <property type="entry name" value="GIY-YIG_UvrC_Cho"/>
    <property type="match status" value="1"/>
</dbReference>
<dbReference type="SUPFAM" id="SSF46600">
    <property type="entry name" value="C-terminal UvrC-binding domain of UvrB"/>
    <property type="match status" value="1"/>
</dbReference>
<keyword evidence="1" id="KW-0742">SOS response</keyword>
<evidence type="ECO:0000313" key="3">
    <source>
        <dbReference type="EMBL" id="QDS96672.1"/>
    </source>
</evidence>
<accession>A0A517MP66</accession>
<dbReference type="Gene3D" id="3.40.1440.10">
    <property type="entry name" value="GIY-YIG endonuclease"/>
    <property type="match status" value="1"/>
</dbReference>
<sequence length="409" mass="46715">MDAIWGEDHPLDDFGVDPFHPFTNPRPLTRVGGRSKNDLHAEIRTTCPKVPGIYGMLDRRGRLIYVGKSKALRSRLLSYFSDANAEEKAGRIIAATRAIQWETQPSEFAALLREQHLIRTLTPRWNVQEIPKRQRPVYLCLGRSPAPTFFLSRLPPKNVIACEGPFHGAGRMNQAVDALNSFFKLRDCSSQQTMHFAEQLSLFQLEHRPGCLRMEIGTCLGPCAAACTSDQYDQQVMAAKSFLDGFNDEILIELQETMELAAERRQYELALHARERFKVIEFLYRRLTYLANVRQTYSFIYAVPGFDGCAIWYLIRNGEIAGRMIAPKCKDTYAAAKPELKHWTMLLESPEVGSSNNAVHGEYPHTLSLISRWFRKRKTDLQQTFLPSQAGRKYRSQVSNPRHYGTVVK</sequence>
<dbReference type="PANTHER" id="PTHR30562:SF1">
    <property type="entry name" value="UVRABC SYSTEM PROTEIN C"/>
    <property type="match status" value="1"/>
</dbReference>
<proteinExistence type="predicted"/>
<keyword evidence="4" id="KW-1185">Reference proteome</keyword>
<organism evidence="3 4">
    <name type="scientific">Roseimaritima multifibrata</name>
    <dbReference type="NCBI Taxonomy" id="1930274"/>
    <lineage>
        <taxon>Bacteria</taxon>
        <taxon>Pseudomonadati</taxon>
        <taxon>Planctomycetota</taxon>
        <taxon>Planctomycetia</taxon>
        <taxon>Pirellulales</taxon>
        <taxon>Pirellulaceae</taxon>
        <taxon>Roseimaritima</taxon>
    </lineage>
</organism>
<reference evidence="3 4" key="1">
    <citation type="submission" date="2019-02" db="EMBL/GenBank/DDBJ databases">
        <title>Deep-cultivation of Planctomycetes and their phenomic and genomic characterization uncovers novel biology.</title>
        <authorList>
            <person name="Wiegand S."/>
            <person name="Jogler M."/>
            <person name="Boedeker C."/>
            <person name="Pinto D."/>
            <person name="Vollmers J."/>
            <person name="Rivas-Marin E."/>
            <person name="Kohn T."/>
            <person name="Peeters S.H."/>
            <person name="Heuer A."/>
            <person name="Rast P."/>
            <person name="Oberbeckmann S."/>
            <person name="Bunk B."/>
            <person name="Jeske O."/>
            <person name="Meyerdierks A."/>
            <person name="Storesund J.E."/>
            <person name="Kallscheuer N."/>
            <person name="Luecker S."/>
            <person name="Lage O.M."/>
            <person name="Pohl T."/>
            <person name="Merkel B.J."/>
            <person name="Hornburger P."/>
            <person name="Mueller R.-W."/>
            <person name="Bruemmer F."/>
            <person name="Labrenz M."/>
            <person name="Spormann A.M."/>
            <person name="Op den Camp H."/>
            <person name="Overmann J."/>
            <person name="Amann R."/>
            <person name="Jetten M.S.M."/>
            <person name="Mascher T."/>
            <person name="Medema M.H."/>
            <person name="Devos D.P."/>
            <person name="Kaster A.-K."/>
            <person name="Ovreas L."/>
            <person name="Rohde M."/>
            <person name="Galperin M.Y."/>
            <person name="Jogler C."/>
        </authorList>
    </citation>
    <scope>NUCLEOTIDE SEQUENCE [LARGE SCALE GENOMIC DNA]</scope>
    <source>
        <strain evidence="3 4">FF011L</strain>
    </source>
</reference>
<gene>
    <name evidence="3" type="primary">uvrC_2</name>
    <name evidence="3" type="ORF">FF011L_54840</name>
</gene>
<dbReference type="InterPro" id="IPR035901">
    <property type="entry name" value="GIY-YIG_endonuc_sf"/>
</dbReference>
<feature type="domain" description="GIY-YIG" evidence="2">
    <location>
        <begin position="49"/>
        <end position="127"/>
    </location>
</feature>
<evidence type="ECO:0000259" key="2">
    <source>
        <dbReference type="PROSITE" id="PS50164"/>
    </source>
</evidence>
<dbReference type="AlphaFoldDB" id="A0A517MP66"/>
<name>A0A517MP66_9BACT</name>
<dbReference type="GO" id="GO:0006289">
    <property type="term" value="P:nucleotide-excision repair"/>
    <property type="evidence" value="ECO:0007669"/>
    <property type="project" value="InterPro"/>
</dbReference>
<dbReference type="KEGG" id="rml:FF011L_54840"/>
<dbReference type="InterPro" id="IPR036876">
    <property type="entry name" value="UVR_dom_sf"/>
</dbReference>
<dbReference type="SUPFAM" id="SSF82771">
    <property type="entry name" value="GIY-YIG endonuclease"/>
    <property type="match status" value="1"/>
</dbReference>
<dbReference type="RefSeq" id="WP_145354776.1">
    <property type="nucleotide sequence ID" value="NZ_CP036262.1"/>
</dbReference>
<dbReference type="GO" id="GO:0009380">
    <property type="term" value="C:excinuclease repair complex"/>
    <property type="evidence" value="ECO:0007669"/>
    <property type="project" value="TreeGrafter"/>
</dbReference>
<dbReference type="EMBL" id="CP036262">
    <property type="protein sequence ID" value="QDS96672.1"/>
    <property type="molecule type" value="Genomic_DNA"/>
</dbReference>
<keyword evidence="1" id="KW-0227">DNA damage</keyword>
<dbReference type="PANTHER" id="PTHR30562">
    <property type="entry name" value="UVRC/OXIDOREDUCTASE"/>
    <property type="match status" value="1"/>
</dbReference>
<dbReference type="Proteomes" id="UP000320672">
    <property type="component" value="Chromosome"/>
</dbReference>
<evidence type="ECO:0000313" key="4">
    <source>
        <dbReference type="Proteomes" id="UP000320672"/>
    </source>
</evidence>
<dbReference type="InterPro" id="IPR050066">
    <property type="entry name" value="UvrABC_protein_C"/>
</dbReference>
<dbReference type="InterPro" id="IPR000305">
    <property type="entry name" value="GIY-YIG_endonuc"/>
</dbReference>
<dbReference type="InterPro" id="IPR047296">
    <property type="entry name" value="GIY-YIG_UvrC_Cho"/>
</dbReference>
<dbReference type="OrthoDB" id="9803913at2"/>
<dbReference type="PROSITE" id="PS50164">
    <property type="entry name" value="GIY_YIG"/>
    <property type="match status" value="1"/>
</dbReference>